<dbReference type="SUPFAM" id="SSF57196">
    <property type="entry name" value="EGF/Laminin"/>
    <property type="match status" value="1"/>
</dbReference>
<dbReference type="Gene3D" id="2.10.25.10">
    <property type="entry name" value="Laminin"/>
    <property type="match status" value="2"/>
</dbReference>
<evidence type="ECO:0000256" key="7">
    <source>
        <dbReference type="ARBA" id="ARBA00022989"/>
    </source>
</evidence>
<feature type="domain" description="Cadherin" evidence="17">
    <location>
        <begin position="1578"/>
        <end position="1693"/>
    </location>
</feature>
<keyword evidence="7 13" id="KW-1133">Transmembrane helix</keyword>
<dbReference type="CDD" id="cd11304">
    <property type="entry name" value="Cadherin_repeat"/>
    <property type="match status" value="13"/>
</dbReference>
<feature type="domain" description="Cadherin" evidence="17">
    <location>
        <begin position="925"/>
        <end position="1029"/>
    </location>
</feature>
<evidence type="ECO:0000256" key="9">
    <source>
        <dbReference type="ARBA" id="ARBA00023157"/>
    </source>
</evidence>
<feature type="domain" description="Cadherin" evidence="17">
    <location>
        <begin position="453"/>
        <end position="566"/>
    </location>
</feature>
<name>A0A0X3Q665_SCHSO</name>
<dbReference type="PROSITE" id="PS50026">
    <property type="entry name" value="EGF_3"/>
    <property type="match status" value="2"/>
</dbReference>
<organism evidence="18">
    <name type="scientific">Schistocephalus solidus</name>
    <name type="common">Tapeworm</name>
    <dbReference type="NCBI Taxonomy" id="70667"/>
    <lineage>
        <taxon>Eukaryota</taxon>
        <taxon>Metazoa</taxon>
        <taxon>Spiralia</taxon>
        <taxon>Lophotrochozoa</taxon>
        <taxon>Platyhelminthes</taxon>
        <taxon>Cestoda</taxon>
        <taxon>Eucestoda</taxon>
        <taxon>Diphyllobothriidea</taxon>
        <taxon>Diphyllobothriidae</taxon>
        <taxon>Schistocephalus</taxon>
    </lineage>
</organism>
<keyword evidence="9 12" id="KW-1015">Disulfide bond</keyword>
<reference evidence="18" key="1">
    <citation type="submission" date="2016-01" db="EMBL/GenBank/DDBJ databases">
        <title>Reference transcriptome for the parasite Schistocephalus solidus: insights into the molecular evolution of parasitism.</title>
        <authorList>
            <person name="Hebert F.O."/>
            <person name="Grambauer S."/>
            <person name="Barber I."/>
            <person name="Landry C.R."/>
            <person name="Aubin-Horth N."/>
        </authorList>
    </citation>
    <scope>NUCLEOTIDE SEQUENCE</scope>
</reference>
<keyword evidence="6 11" id="KW-0106">Calcium</keyword>
<evidence type="ECO:0000256" key="13">
    <source>
        <dbReference type="SAM" id="Phobius"/>
    </source>
</evidence>
<comment type="subcellular location">
    <subcellularLocation>
        <location evidence="1">Membrane</location>
    </subcellularLocation>
</comment>
<evidence type="ECO:0000256" key="11">
    <source>
        <dbReference type="PROSITE-ProRule" id="PRU00043"/>
    </source>
</evidence>
<dbReference type="CDD" id="cd00054">
    <property type="entry name" value="EGF_CA"/>
    <property type="match status" value="2"/>
</dbReference>
<dbReference type="CDD" id="cd00110">
    <property type="entry name" value="LamG"/>
    <property type="match status" value="2"/>
</dbReference>
<evidence type="ECO:0000259" key="17">
    <source>
        <dbReference type="PROSITE" id="PS50268"/>
    </source>
</evidence>
<feature type="disulfide bond" evidence="12">
    <location>
        <begin position="2569"/>
        <end position="2578"/>
    </location>
</feature>
<dbReference type="PROSITE" id="PS50268">
    <property type="entry name" value="CADHERIN_2"/>
    <property type="match status" value="13"/>
</dbReference>
<evidence type="ECO:0000259" key="16">
    <source>
        <dbReference type="PROSITE" id="PS50026"/>
    </source>
</evidence>
<dbReference type="Pfam" id="PF02210">
    <property type="entry name" value="Laminin_G_2"/>
    <property type="match status" value="2"/>
</dbReference>
<dbReference type="PROSITE" id="PS50025">
    <property type="entry name" value="LAM_G_DOMAIN"/>
    <property type="match status" value="2"/>
</dbReference>
<dbReference type="PRINTS" id="PR00205">
    <property type="entry name" value="CADHERIN"/>
</dbReference>
<dbReference type="InterPro" id="IPR013320">
    <property type="entry name" value="ConA-like_dom_sf"/>
</dbReference>
<evidence type="ECO:0000256" key="12">
    <source>
        <dbReference type="PROSITE-ProRule" id="PRU00076"/>
    </source>
</evidence>
<dbReference type="FunFam" id="2.10.25.10:FF:000012">
    <property type="entry name" value="Delta-like protein"/>
    <property type="match status" value="1"/>
</dbReference>
<evidence type="ECO:0000256" key="4">
    <source>
        <dbReference type="ARBA" id="ARBA00022729"/>
    </source>
</evidence>
<dbReference type="SUPFAM" id="SSF49899">
    <property type="entry name" value="Concanavalin A-like lectins/glucanases"/>
    <property type="match status" value="2"/>
</dbReference>
<dbReference type="Pfam" id="PF00028">
    <property type="entry name" value="Cadherin"/>
    <property type="match status" value="3"/>
</dbReference>
<gene>
    <name evidence="18" type="ORF">TR113784</name>
</gene>
<dbReference type="SMART" id="SM00112">
    <property type="entry name" value="CA"/>
    <property type="match status" value="11"/>
</dbReference>
<evidence type="ECO:0000256" key="3">
    <source>
        <dbReference type="ARBA" id="ARBA00022692"/>
    </source>
</evidence>
<dbReference type="InterPro" id="IPR002126">
    <property type="entry name" value="Cadherin-like_dom"/>
</dbReference>
<feature type="domain" description="Cadherin" evidence="17">
    <location>
        <begin position="142"/>
        <end position="241"/>
    </location>
</feature>
<dbReference type="SMART" id="SM00282">
    <property type="entry name" value="LamG"/>
    <property type="match status" value="2"/>
</dbReference>
<evidence type="ECO:0000256" key="8">
    <source>
        <dbReference type="ARBA" id="ARBA00023136"/>
    </source>
</evidence>
<comment type="caution">
    <text evidence="12">Lacks conserved residue(s) required for the propagation of feature annotation.</text>
</comment>
<feature type="domain" description="Laminin G" evidence="15">
    <location>
        <begin position="2028"/>
        <end position="2241"/>
    </location>
</feature>
<dbReference type="PROSITE" id="PS00232">
    <property type="entry name" value="CADHERIN_1"/>
    <property type="match status" value="1"/>
</dbReference>
<dbReference type="InterPro" id="IPR001791">
    <property type="entry name" value="Laminin_G"/>
</dbReference>
<feature type="domain" description="Cadherin" evidence="17">
    <location>
        <begin position="353"/>
        <end position="453"/>
    </location>
</feature>
<accession>A0A0X3Q665</accession>
<evidence type="ECO:0000313" key="18">
    <source>
        <dbReference type="EMBL" id="JAP59298.1"/>
    </source>
</evidence>
<keyword evidence="10" id="KW-0325">Glycoprotein</keyword>
<dbReference type="SMART" id="SM00181">
    <property type="entry name" value="EGF"/>
    <property type="match status" value="4"/>
</dbReference>
<dbReference type="InterPro" id="IPR015919">
    <property type="entry name" value="Cadherin-like_sf"/>
</dbReference>
<evidence type="ECO:0000256" key="5">
    <source>
        <dbReference type="ARBA" id="ARBA00022737"/>
    </source>
</evidence>
<keyword evidence="8 13" id="KW-0472">Membrane</keyword>
<keyword evidence="5" id="KW-0677">Repeat</keyword>
<feature type="signal peptide" evidence="14">
    <location>
        <begin position="1"/>
        <end position="18"/>
    </location>
</feature>
<feature type="domain" description="Cadherin" evidence="17">
    <location>
        <begin position="237"/>
        <end position="343"/>
    </location>
</feature>
<dbReference type="GO" id="GO:0005509">
    <property type="term" value="F:calcium ion binding"/>
    <property type="evidence" value="ECO:0007669"/>
    <property type="project" value="UniProtKB-UniRule"/>
</dbReference>
<dbReference type="Gene3D" id="2.60.40.60">
    <property type="entry name" value="Cadherins"/>
    <property type="match status" value="13"/>
</dbReference>
<feature type="domain" description="Cadherin" evidence="17">
    <location>
        <begin position="1229"/>
        <end position="1337"/>
    </location>
</feature>
<feature type="disulfide bond" evidence="12">
    <location>
        <begin position="1998"/>
        <end position="2015"/>
    </location>
</feature>
<evidence type="ECO:0000256" key="6">
    <source>
        <dbReference type="ARBA" id="ARBA00022837"/>
    </source>
</evidence>
<feature type="domain" description="Cadherin" evidence="17">
    <location>
        <begin position="1030"/>
        <end position="1127"/>
    </location>
</feature>
<evidence type="ECO:0000259" key="15">
    <source>
        <dbReference type="PROSITE" id="PS50025"/>
    </source>
</evidence>
<feature type="domain" description="Laminin G" evidence="15">
    <location>
        <begin position="2288"/>
        <end position="2495"/>
    </location>
</feature>
<dbReference type="PROSITE" id="PS01186">
    <property type="entry name" value="EGF_2"/>
    <property type="match status" value="1"/>
</dbReference>
<feature type="disulfide bond" evidence="12">
    <location>
        <begin position="2017"/>
        <end position="2026"/>
    </location>
</feature>
<feature type="transmembrane region" description="Helical" evidence="13">
    <location>
        <begin position="2591"/>
        <end position="2612"/>
    </location>
</feature>
<dbReference type="SUPFAM" id="SSF49313">
    <property type="entry name" value="Cadherin-like"/>
    <property type="match status" value="13"/>
</dbReference>
<keyword evidence="3 13" id="KW-0812">Transmembrane</keyword>
<evidence type="ECO:0000256" key="1">
    <source>
        <dbReference type="ARBA" id="ARBA00004370"/>
    </source>
</evidence>
<feature type="domain" description="Cadherin" evidence="17">
    <location>
        <begin position="39"/>
        <end position="121"/>
    </location>
</feature>
<feature type="domain" description="Cadherin" evidence="17">
    <location>
        <begin position="567"/>
        <end position="684"/>
    </location>
</feature>
<dbReference type="EMBL" id="GEEE01003927">
    <property type="protein sequence ID" value="JAP59298.1"/>
    <property type="molecule type" value="Transcribed_RNA"/>
</dbReference>
<keyword evidence="4 14" id="KW-0732">Signal</keyword>
<protein>
    <recommendedName>
        <fullName evidence="19">Neural-cadherin</fullName>
    </recommendedName>
</protein>
<dbReference type="PANTHER" id="PTHR24026:SF133">
    <property type="entry name" value="CADHERIN-RELATED FAMILY MEMBER 2"/>
    <property type="match status" value="1"/>
</dbReference>
<feature type="domain" description="Cadherin" evidence="17">
    <location>
        <begin position="685"/>
        <end position="795"/>
    </location>
</feature>
<feature type="domain" description="EGF-like" evidence="16">
    <location>
        <begin position="1988"/>
        <end position="2027"/>
    </location>
</feature>
<dbReference type="PROSITE" id="PS00022">
    <property type="entry name" value="EGF_1"/>
    <property type="match status" value="2"/>
</dbReference>
<proteinExistence type="predicted"/>
<dbReference type="PANTHER" id="PTHR24026">
    <property type="entry name" value="FAT ATYPICAL CADHERIN-RELATED"/>
    <property type="match status" value="1"/>
</dbReference>
<dbReference type="InterPro" id="IPR020894">
    <property type="entry name" value="Cadherin_CS"/>
</dbReference>
<evidence type="ECO:0000256" key="2">
    <source>
        <dbReference type="ARBA" id="ARBA00022536"/>
    </source>
</evidence>
<dbReference type="GO" id="GO:0005886">
    <property type="term" value="C:plasma membrane"/>
    <property type="evidence" value="ECO:0007669"/>
    <property type="project" value="UniProtKB-SubCell"/>
</dbReference>
<dbReference type="Gene3D" id="2.60.120.200">
    <property type="match status" value="2"/>
</dbReference>
<dbReference type="GO" id="GO:0007156">
    <property type="term" value="P:homophilic cell adhesion via plasma membrane adhesion molecules"/>
    <property type="evidence" value="ECO:0007669"/>
    <property type="project" value="InterPro"/>
</dbReference>
<dbReference type="Pfam" id="PF00008">
    <property type="entry name" value="EGF"/>
    <property type="match status" value="1"/>
</dbReference>
<keyword evidence="2 12" id="KW-0245">EGF-like domain</keyword>
<evidence type="ECO:0000256" key="14">
    <source>
        <dbReference type="SAM" id="SignalP"/>
    </source>
</evidence>
<feature type="domain" description="EGF-like" evidence="16">
    <location>
        <begin position="2540"/>
        <end position="2579"/>
    </location>
</feature>
<feature type="domain" description="Cadherin" evidence="17">
    <location>
        <begin position="1128"/>
        <end position="1228"/>
    </location>
</feature>
<feature type="chain" id="PRO_5007051488" description="Neural-cadherin" evidence="14">
    <location>
        <begin position="19"/>
        <end position="2619"/>
    </location>
</feature>
<dbReference type="InterPro" id="IPR000742">
    <property type="entry name" value="EGF"/>
</dbReference>
<evidence type="ECO:0008006" key="19">
    <source>
        <dbReference type="Google" id="ProtNLM"/>
    </source>
</evidence>
<feature type="domain" description="Cadherin" evidence="17">
    <location>
        <begin position="1339"/>
        <end position="1449"/>
    </location>
</feature>
<feature type="non-terminal residue" evidence="18">
    <location>
        <position position="2619"/>
    </location>
</feature>
<sequence>MTLLLLLGIFKISFLCNAQKPEKIFLNIPETQKESFFNIPYQLNLNKAWCRIYNQSEENVFQINPPDCVLKLRPGASLDYERTKKYFIYVSINSADYSKRAPYLLQFQINVLDVNDEPPRFKPPWENYPDSQAKAVLVNGISTPPGTRVFQVEAIDPDVTADLVYSWTPGREVDTQGRFYISPTSGVITTVGAESFPVMHVYRLSIRVVDKNSDLPTKSFADMRLLVYTAFQPVQFPLPVFTFNFSEGQPTGSEIGRIPAHALNYAYDSVFFTLLRVPAASEAPVELIDGATGSLKTTRTLDYERLIDHSWPYLVQATENNSHTATALMVVTLVDVDDNPPFFQLAEYDSNIIREDVRNNTPVMEVMPDDKDVAPANRRYTYSLSGQGAANFYVENTESGAAQIRTKRPLRYDTLPQGRPFYELTLHAKSPPGAATTQVRIRIQNVNRHPPELNPIPPLQIFRDIAKTSAFVQVSASDPDGSPMQFFFVDSASNKLVGVLGPFKLDATTGNVYLNSEPELKVYSLLVCAEDDGSCPGCPVSSQKLRSQPMTLQVEVVDRNAHAPTFSDCPHKMNIMELAPAGTKIGQVSAIDEDDVELSKTLIKYSLIGNTVFSTPTRYLKIDASTGVITNVVPLVRAAGFYGGILPDELYFTVKATDWGVPEYWNLCNFQLNIIDINNHAPVFDPANYVLVVEANHDFGKRLEAGIGHVVAIDLDQQDTENAEIIYRINPPVPHFTVDSKSGVITVSGVLTETRYDFTVEAKNPVELVGTTRQWQSATVTVKTTSNSSLLPPQLKIDSYIPGFKENQLHFPVAEVTSFPAAGADYSLSLEQFPGAFEQTGWSNSPPPFTSELVQGTNGVTLRVLSGSNFLYQRLNRYIIRIRACSKPTDAEMGDICTDLVLNFQLEDVNNMVPQFIDLWLLNQISIPENSPKGTEVLRMFAVDSDTVPAYREVTYSLVQTTDAPKFIIQDAVLRTNTEDLDHEKKNTYVVQISAKDGAPSSFGTGEPNSVETSLTIHILDMNDNPPVFESPSYVFNVSETAPIGHKVGLIHADDADDTSMLVYLLPGIVLDFAVNSVTGEITVARRLDYAAQDVHNFKVEVTDGQTSSSTDVTVYVMKSNQNLPKFSQALYQYIIQEETTATLTPSPTATDPNDKPRITYSLGGAFASNFEINPSTGSLKVIKGLNRDKPLGLPVYMVSVIATNAVDASYAVVRVNLTDVNDEYPRWPYPKQTIALPENTPANTPFARLAAPDADIGQNAQSTYISSPAHDEFQVSTIGDITALKSYDYEYEGSRRFYLPINAINIQPAFQNPVFYSATGSLTVTLLDVNDGAPVLIDGPLYDVSVPESSPVGVDVFTFLISDPDVSDQGLFECVLTESNAYFDVTFLDSIEACGVRPKMKLDLQATPPVPPAVQALSVVVYDSGRLHSALATVKITVMEDNDRVPRVLTSQIDHLVDGTVGPIRLSHLQASSEEAAETSFTFQLESRSSACGMFGLTSITQNSAQLTLIGRLDRETLQALLAEPNSYENNPNPASVTDSPLRWPLVLTVSDQREPALSMTTTLTLTVRTRGPLIPPASLTGLTVPNKAPVGTDVQPIDISATDLDAPNQGDLITYSIAPQPPQAARLFSLIPGPPGSFRLKTKVSLDRDAEGTATVLVPVIAVGVYSRSATSTLTVTITDSSAPNPDSPAVGKVEVYIPEAWPWPYLNAVPQLPIAYMPLNERYPTDRSLRTFTLQPEKEEDLMFSVYSQGLLYLKSASPPGQTTVLASVSTKGQSGSTSSKLDVTVRWMDGSALLNGLVFRVNKATADWFVKAPDPTNPEVHSPRDRVVAAMVKEIDVPAASITMFPLQTVGTSFDVFVGVHGSPYQVPGRLVYSLTINSQAYNTALKGTETALPVELATQVYGTSGPLVFACSSEAAAMAACGGRGCRNHLRLTAPPPPTDTQVTPANNGLTLLTPDGTAVGPRILPGIGCWCNGADPIPPSIQPVNCSDPQACLNGGACRSEPGTQTVSCICPSGYSGPRCEQTEVYFSSKGFAWTPSIGSCAQLHISFLLSTTTNQPALLLYAGPLQGDTSGDFLGLQILDTSGLQLKVAYNLGSGVVEGVVTLPTAAKLTDGNWHRVDIFLLQELAAAELTIMVDMCKHSTGAGQANGFPQPPNLDDCIFKFPYKNGLNRALNVGQYPLQLGGLWNPTGTTRRTSALTSESFLGSIRQVIVNGELWNLAQFGTGQNALPRHPGCTDSSGADRCAPNGVCRGQGEGLSQTTVCQCRRGFRRVDSDKCTPSEDSVEVGPAPSYIQLTAKAALPSSPSTEVSFDFRTRSSNGVLLYLSGPQPNYYQNSSLEVRLQDSRVKVSVNLGDFNLFVVSPARTNLNDGAWHSVRVLRVLTGLEVQVDEAAGPGLSAILPINPSSNYLQMPIGSQILLGARRDILPGVPPLKIDEVSPADSSIGSTCFRDLRINGGWYPLTKEEIKLAGVNGLVAAIAKSSNSLDKCSDPTACPSSAKCPGTLTCQPTWKPPNGYICTCAATQTRIDDNCYSLAVCSSQPCLNGGSCRPSTVDPRGYRCICPPTFSGPNCDFPVMQAGLGPGAIAGIVLAILIVLALLIGLFVWRFRRNAR</sequence>
<evidence type="ECO:0000256" key="10">
    <source>
        <dbReference type="ARBA" id="ARBA00023180"/>
    </source>
</evidence>